<feature type="compositionally biased region" description="Low complexity" evidence="5">
    <location>
        <begin position="462"/>
        <end position="474"/>
    </location>
</feature>
<feature type="compositionally biased region" description="Low complexity" evidence="5">
    <location>
        <begin position="347"/>
        <end position="372"/>
    </location>
</feature>
<feature type="region of interest" description="Disordered" evidence="5">
    <location>
        <begin position="581"/>
        <end position="676"/>
    </location>
</feature>
<feature type="region of interest" description="Disordered" evidence="5">
    <location>
        <begin position="286"/>
        <end position="440"/>
    </location>
</feature>
<evidence type="ECO:0000313" key="9">
    <source>
        <dbReference type="Proteomes" id="UP001500503"/>
    </source>
</evidence>
<feature type="compositionally biased region" description="Basic residues" evidence="5">
    <location>
        <begin position="655"/>
        <end position="668"/>
    </location>
</feature>
<evidence type="ECO:0000256" key="4">
    <source>
        <dbReference type="ARBA" id="ARBA00023088"/>
    </source>
</evidence>
<keyword evidence="3" id="KW-0732">Signal</keyword>
<feature type="compositionally biased region" description="Basic and acidic residues" evidence="5">
    <location>
        <begin position="409"/>
        <end position="419"/>
    </location>
</feature>
<feature type="compositionally biased region" description="Low complexity" evidence="5">
    <location>
        <begin position="581"/>
        <end position="595"/>
    </location>
</feature>
<proteinExistence type="predicted"/>
<reference evidence="9" key="1">
    <citation type="journal article" date="2019" name="Int. J. Syst. Evol. Microbiol.">
        <title>The Global Catalogue of Microorganisms (GCM) 10K type strain sequencing project: providing services to taxonomists for standard genome sequencing and annotation.</title>
        <authorList>
            <consortium name="The Broad Institute Genomics Platform"/>
            <consortium name="The Broad Institute Genome Sequencing Center for Infectious Disease"/>
            <person name="Wu L."/>
            <person name="Ma J."/>
        </authorList>
    </citation>
    <scope>NUCLEOTIDE SEQUENCE [LARGE SCALE GENOMIC DNA]</scope>
    <source>
        <strain evidence="9">JCM 17933</strain>
    </source>
</reference>
<feature type="domain" description="Gram-positive cocci surface proteins LPxTG" evidence="7">
    <location>
        <begin position="739"/>
        <end position="774"/>
    </location>
</feature>
<keyword evidence="6" id="KW-1133">Transmembrane helix</keyword>
<accession>A0ABP8R075</accession>
<evidence type="ECO:0000259" key="7">
    <source>
        <dbReference type="PROSITE" id="PS50847"/>
    </source>
</evidence>
<feature type="compositionally biased region" description="Basic and acidic residues" evidence="5">
    <location>
        <begin position="45"/>
        <end position="72"/>
    </location>
</feature>
<keyword evidence="6" id="KW-0812">Transmembrane</keyword>
<feature type="compositionally biased region" description="Low complexity" evidence="5">
    <location>
        <begin position="496"/>
        <end position="507"/>
    </location>
</feature>
<feature type="transmembrane region" description="Helical" evidence="6">
    <location>
        <begin position="747"/>
        <end position="766"/>
    </location>
</feature>
<dbReference type="Pfam" id="PF00746">
    <property type="entry name" value="Gram_pos_anchor"/>
    <property type="match status" value="1"/>
</dbReference>
<evidence type="ECO:0000256" key="5">
    <source>
        <dbReference type="SAM" id="MobiDB-lite"/>
    </source>
</evidence>
<feature type="region of interest" description="Disordered" evidence="5">
    <location>
        <begin position="33"/>
        <end position="72"/>
    </location>
</feature>
<evidence type="ECO:0000256" key="2">
    <source>
        <dbReference type="ARBA" id="ARBA00022525"/>
    </source>
</evidence>
<name>A0ABP8R075_9ACTN</name>
<dbReference type="Proteomes" id="UP001500503">
    <property type="component" value="Unassembled WGS sequence"/>
</dbReference>
<keyword evidence="2" id="KW-0964">Secreted</keyword>
<dbReference type="NCBIfam" id="TIGR01167">
    <property type="entry name" value="LPXTG_anchor"/>
    <property type="match status" value="1"/>
</dbReference>
<dbReference type="EMBL" id="BAABHF010000049">
    <property type="protein sequence ID" value="GAA4514708.1"/>
    <property type="molecule type" value="Genomic_DNA"/>
</dbReference>
<organism evidence="8 9">
    <name type="scientific">Actinoallomurus oryzae</name>
    <dbReference type="NCBI Taxonomy" id="502180"/>
    <lineage>
        <taxon>Bacteria</taxon>
        <taxon>Bacillati</taxon>
        <taxon>Actinomycetota</taxon>
        <taxon>Actinomycetes</taxon>
        <taxon>Streptosporangiales</taxon>
        <taxon>Thermomonosporaceae</taxon>
        <taxon>Actinoallomurus</taxon>
    </lineage>
</organism>
<evidence type="ECO:0000256" key="3">
    <source>
        <dbReference type="ARBA" id="ARBA00022729"/>
    </source>
</evidence>
<keyword evidence="4" id="KW-0572">Peptidoglycan-anchor</keyword>
<evidence type="ECO:0000256" key="1">
    <source>
        <dbReference type="ARBA" id="ARBA00022512"/>
    </source>
</evidence>
<evidence type="ECO:0000313" key="8">
    <source>
        <dbReference type="EMBL" id="GAA4514708.1"/>
    </source>
</evidence>
<keyword evidence="1" id="KW-0134">Cell wall</keyword>
<keyword evidence="9" id="KW-1185">Reference proteome</keyword>
<keyword evidence="6" id="KW-0472">Membrane</keyword>
<dbReference type="InterPro" id="IPR019931">
    <property type="entry name" value="LPXTG_anchor"/>
</dbReference>
<feature type="region of interest" description="Disordered" evidence="5">
    <location>
        <begin position="462"/>
        <end position="531"/>
    </location>
</feature>
<sequence length="774" mass="77627">MIDISGRAVRAGIRSITAVAAASCFAVMPQVTSSASAQTGGKAGRAHDRTTPNRDHDGHGHGGHAARDHARGRADVVVDTKGPRGAIVPGKTYNWPFEVTNRGTVPARDVALTTTPDKNLKVLAAPPKCHWRKAGPLVCHIGLLPQGKTRHGVITATVVPPARTGKARKEHVQLRNPVQVSWHNAPTPERRLAAFPPVEVSPDGSDTGAAPQTAADELPYPLMVTEHGPGTAESVVVRSPIGAPAADGPCSLGALPGRTAGKSMPIKPEFGSCAAKQDDPAACGCGTAAQQRPTSDLPTENAVIPARPSRSDVPASTPCGAVPTRPDVFPSRPATSSCAGAQDRPESGSGTSAQTPSATAAEEPATTPCGAARPVVVPERPASLPPCAQAGQAAQDRPAAVPSTATADKAQDKTADKAQAKTVDQAQDRPAGTPCGAAADRPVILPARPVIVPESPVAVPPCAAGKPAAAPSTASVGHADQPATDKSAPATAVDKSTPAAGTSTPATDKASTPAADKGEKATDKTGVPAATPCGATAARPVVVPGQPVVVPDMPAIPPCAQKWPSSCGCLHSAGVPAAPAAEPAAPAASDTPAAPVDSDTAPCAAADKPMAGKAIAERPAGSSCAQETPAAVHEEPGSTPETIAPMTPLTGPGKAARHPLARPHHPHHPLGSGRARRDCVRQGAGFVCPLGSGPHHPQVHNLGAPGHPHGLHCGSAGGAACHVRAARPVPVREAPGSELPTTGSSSALFALAGLGLAGAGVVLYRLSRTRREES</sequence>
<evidence type="ECO:0000256" key="6">
    <source>
        <dbReference type="SAM" id="Phobius"/>
    </source>
</evidence>
<gene>
    <name evidence="8" type="ORF">GCM10023191_083600</name>
</gene>
<feature type="compositionally biased region" description="Polar residues" evidence="5">
    <location>
        <begin position="288"/>
        <end position="298"/>
    </location>
</feature>
<dbReference type="PROSITE" id="PS50847">
    <property type="entry name" value="GRAM_POS_ANCHORING"/>
    <property type="match status" value="1"/>
</dbReference>
<protein>
    <recommendedName>
        <fullName evidence="7">Gram-positive cocci surface proteins LPxTG domain-containing protein</fullName>
    </recommendedName>
</protein>
<comment type="caution">
    <text evidence="8">The sequence shown here is derived from an EMBL/GenBank/DDBJ whole genome shotgun (WGS) entry which is preliminary data.</text>
</comment>